<evidence type="ECO:0000313" key="2">
    <source>
        <dbReference type="EMBL" id="KIK43129.1"/>
    </source>
</evidence>
<evidence type="ECO:0000256" key="1">
    <source>
        <dbReference type="SAM" id="MobiDB-lite"/>
    </source>
</evidence>
<name>A0A0D0AZE5_9AGAM</name>
<dbReference type="HOGENOM" id="CLU_2321939_0_0_1"/>
<gene>
    <name evidence="2" type="ORF">CY34DRAFT_804131</name>
</gene>
<accession>A0A0D0AZE5</accession>
<dbReference type="AlphaFoldDB" id="A0A0D0AZE5"/>
<organism evidence="2 3">
    <name type="scientific">Suillus luteus UH-Slu-Lm8-n1</name>
    <dbReference type="NCBI Taxonomy" id="930992"/>
    <lineage>
        <taxon>Eukaryota</taxon>
        <taxon>Fungi</taxon>
        <taxon>Dikarya</taxon>
        <taxon>Basidiomycota</taxon>
        <taxon>Agaricomycotina</taxon>
        <taxon>Agaricomycetes</taxon>
        <taxon>Agaricomycetidae</taxon>
        <taxon>Boletales</taxon>
        <taxon>Suillineae</taxon>
        <taxon>Suillaceae</taxon>
        <taxon>Suillus</taxon>
    </lineage>
</organism>
<dbReference type="EMBL" id="KN835220">
    <property type="protein sequence ID" value="KIK43129.1"/>
    <property type="molecule type" value="Genomic_DNA"/>
</dbReference>
<feature type="region of interest" description="Disordered" evidence="1">
    <location>
        <begin position="58"/>
        <end position="99"/>
    </location>
</feature>
<reference evidence="2 3" key="1">
    <citation type="submission" date="2014-04" db="EMBL/GenBank/DDBJ databases">
        <authorList>
            <consortium name="DOE Joint Genome Institute"/>
            <person name="Kuo A."/>
            <person name="Ruytinx J."/>
            <person name="Rineau F."/>
            <person name="Colpaert J."/>
            <person name="Kohler A."/>
            <person name="Nagy L.G."/>
            <person name="Floudas D."/>
            <person name="Copeland A."/>
            <person name="Barry K.W."/>
            <person name="Cichocki N."/>
            <person name="Veneault-Fourrey C."/>
            <person name="LaButti K."/>
            <person name="Lindquist E.A."/>
            <person name="Lipzen A."/>
            <person name="Lundell T."/>
            <person name="Morin E."/>
            <person name="Murat C."/>
            <person name="Sun H."/>
            <person name="Tunlid A."/>
            <person name="Henrissat B."/>
            <person name="Grigoriev I.V."/>
            <person name="Hibbett D.S."/>
            <person name="Martin F."/>
            <person name="Nordberg H.P."/>
            <person name="Cantor M.N."/>
            <person name="Hua S.X."/>
        </authorList>
    </citation>
    <scope>NUCLEOTIDE SEQUENCE [LARGE SCALE GENOMIC DNA]</scope>
    <source>
        <strain evidence="2 3">UH-Slu-Lm8-n1</strain>
    </source>
</reference>
<keyword evidence="3" id="KW-1185">Reference proteome</keyword>
<sequence>MVPQVPATLPLSSSLLAQTATRFDQVSLQFYTNSGCTTLCLSSLKQVLHLHPRMESSNPYDSIFPSESPDTTMGHQSLKSHQAANSLDLLLPNYRNTRK</sequence>
<dbReference type="OrthoDB" id="10497318at2759"/>
<reference evidence="3" key="2">
    <citation type="submission" date="2015-01" db="EMBL/GenBank/DDBJ databases">
        <title>Evolutionary Origins and Diversification of the Mycorrhizal Mutualists.</title>
        <authorList>
            <consortium name="DOE Joint Genome Institute"/>
            <consortium name="Mycorrhizal Genomics Consortium"/>
            <person name="Kohler A."/>
            <person name="Kuo A."/>
            <person name="Nagy L.G."/>
            <person name="Floudas D."/>
            <person name="Copeland A."/>
            <person name="Barry K.W."/>
            <person name="Cichocki N."/>
            <person name="Veneault-Fourrey C."/>
            <person name="LaButti K."/>
            <person name="Lindquist E.A."/>
            <person name="Lipzen A."/>
            <person name="Lundell T."/>
            <person name="Morin E."/>
            <person name="Murat C."/>
            <person name="Riley R."/>
            <person name="Ohm R."/>
            <person name="Sun H."/>
            <person name="Tunlid A."/>
            <person name="Henrissat B."/>
            <person name="Grigoriev I.V."/>
            <person name="Hibbett D.S."/>
            <person name="Martin F."/>
        </authorList>
    </citation>
    <scope>NUCLEOTIDE SEQUENCE [LARGE SCALE GENOMIC DNA]</scope>
    <source>
        <strain evidence="3">UH-Slu-Lm8-n1</strain>
    </source>
</reference>
<feature type="compositionally biased region" description="Polar residues" evidence="1">
    <location>
        <begin position="68"/>
        <end position="85"/>
    </location>
</feature>
<dbReference type="Proteomes" id="UP000054485">
    <property type="component" value="Unassembled WGS sequence"/>
</dbReference>
<proteinExistence type="predicted"/>
<evidence type="ECO:0000313" key="3">
    <source>
        <dbReference type="Proteomes" id="UP000054485"/>
    </source>
</evidence>
<protein>
    <submittedName>
        <fullName evidence="2">Uncharacterized protein</fullName>
    </submittedName>
</protein>
<dbReference type="InParanoid" id="A0A0D0AZE5"/>